<keyword evidence="4" id="KW-1185">Reference proteome</keyword>
<keyword evidence="2" id="KW-0732">Signal</keyword>
<proteinExistence type="predicted"/>
<dbReference type="InterPro" id="IPR036404">
    <property type="entry name" value="Jacalin-like_lectin_dom_sf"/>
</dbReference>
<feature type="chain" id="PRO_5045309457" evidence="2">
    <location>
        <begin position="24"/>
        <end position="223"/>
    </location>
</feature>
<accession>A0ABZ2LU15</accession>
<evidence type="ECO:0000313" key="3">
    <source>
        <dbReference type="EMBL" id="WXB14404.1"/>
    </source>
</evidence>
<evidence type="ECO:0000256" key="2">
    <source>
        <dbReference type="SAM" id="SignalP"/>
    </source>
</evidence>
<gene>
    <name evidence="3" type="ORF">LZC94_42090</name>
</gene>
<evidence type="ECO:0000313" key="4">
    <source>
        <dbReference type="Proteomes" id="UP001370348"/>
    </source>
</evidence>
<protein>
    <submittedName>
        <fullName evidence="3">Uncharacterized protein</fullName>
    </submittedName>
</protein>
<dbReference type="Proteomes" id="UP001370348">
    <property type="component" value="Chromosome"/>
</dbReference>
<dbReference type="PROSITE" id="PS51257">
    <property type="entry name" value="PROKAR_LIPOPROTEIN"/>
    <property type="match status" value="1"/>
</dbReference>
<dbReference type="RefSeq" id="WP_394824024.1">
    <property type="nucleotide sequence ID" value="NZ_CP089984.1"/>
</dbReference>
<organism evidence="3 4">
    <name type="scientific">Pendulispora albinea</name>
    <dbReference type="NCBI Taxonomy" id="2741071"/>
    <lineage>
        <taxon>Bacteria</taxon>
        <taxon>Pseudomonadati</taxon>
        <taxon>Myxococcota</taxon>
        <taxon>Myxococcia</taxon>
        <taxon>Myxococcales</taxon>
        <taxon>Sorangiineae</taxon>
        <taxon>Pendulisporaceae</taxon>
        <taxon>Pendulispora</taxon>
    </lineage>
</organism>
<dbReference type="Gene3D" id="2.100.10.30">
    <property type="entry name" value="Jacalin-like lectin domain"/>
    <property type="match status" value="1"/>
</dbReference>
<feature type="region of interest" description="Disordered" evidence="1">
    <location>
        <begin position="26"/>
        <end position="53"/>
    </location>
</feature>
<feature type="signal peptide" evidence="2">
    <location>
        <begin position="1"/>
        <end position="23"/>
    </location>
</feature>
<dbReference type="SUPFAM" id="SSF51101">
    <property type="entry name" value="Mannose-binding lectins"/>
    <property type="match status" value="1"/>
</dbReference>
<sequence length="223" mass="23393">MQIRYLGAVMFAMFGVLSATGCATETSNGGDAPGLTGEQEAAGPRPPVALTNEPGRDVTAEQVGNPGSLNPLPWVGDPNRGGDRGMIGGGVAYAVRISAGDFVDQIAVAYYHPSNPDNQYREGDAHYATNPIGHAGGVTYDWEYCPAGYAITGIHGSQGQAVDGINVICSEINNPANKRYLPVRGANRGVPFSLECEYNGFMSAVHVRAGSWMDALQGLCATR</sequence>
<reference evidence="3 4" key="1">
    <citation type="submission" date="2021-12" db="EMBL/GenBank/DDBJ databases">
        <title>Discovery of the Pendulisporaceae a myxobacterial family with distinct sporulation behavior and unique specialized metabolism.</title>
        <authorList>
            <person name="Garcia R."/>
            <person name="Popoff A."/>
            <person name="Bader C.D."/>
            <person name="Loehr J."/>
            <person name="Walesch S."/>
            <person name="Walt C."/>
            <person name="Boldt J."/>
            <person name="Bunk B."/>
            <person name="Haeckl F.J.F.P.J."/>
            <person name="Gunesch A.P."/>
            <person name="Birkelbach J."/>
            <person name="Nuebel U."/>
            <person name="Pietschmann T."/>
            <person name="Bach T."/>
            <person name="Mueller R."/>
        </authorList>
    </citation>
    <scope>NUCLEOTIDE SEQUENCE [LARGE SCALE GENOMIC DNA]</scope>
    <source>
        <strain evidence="3 4">MSr11954</strain>
    </source>
</reference>
<dbReference type="EMBL" id="CP089984">
    <property type="protein sequence ID" value="WXB14404.1"/>
    <property type="molecule type" value="Genomic_DNA"/>
</dbReference>
<name>A0ABZ2LU15_9BACT</name>
<evidence type="ECO:0000256" key="1">
    <source>
        <dbReference type="SAM" id="MobiDB-lite"/>
    </source>
</evidence>